<feature type="region of interest" description="Disordered" evidence="1">
    <location>
        <begin position="32"/>
        <end position="86"/>
    </location>
</feature>
<evidence type="ECO:0000313" key="3">
    <source>
        <dbReference type="Proteomes" id="UP001152622"/>
    </source>
</evidence>
<gene>
    <name evidence="2" type="ORF">SKAU_G00182300</name>
</gene>
<proteinExistence type="predicted"/>
<dbReference type="Proteomes" id="UP001152622">
    <property type="component" value="Chromosome 6"/>
</dbReference>
<organism evidence="2 3">
    <name type="scientific">Synaphobranchus kaupii</name>
    <name type="common">Kaup's arrowtooth eel</name>
    <dbReference type="NCBI Taxonomy" id="118154"/>
    <lineage>
        <taxon>Eukaryota</taxon>
        <taxon>Metazoa</taxon>
        <taxon>Chordata</taxon>
        <taxon>Craniata</taxon>
        <taxon>Vertebrata</taxon>
        <taxon>Euteleostomi</taxon>
        <taxon>Actinopterygii</taxon>
        <taxon>Neopterygii</taxon>
        <taxon>Teleostei</taxon>
        <taxon>Anguilliformes</taxon>
        <taxon>Synaphobranchidae</taxon>
        <taxon>Synaphobranchus</taxon>
    </lineage>
</organism>
<dbReference type="AlphaFoldDB" id="A0A9Q1IW19"/>
<evidence type="ECO:0000313" key="2">
    <source>
        <dbReference type="EMBL" id="KAJ8355436.1"/>
    </source>
</evidence>
<protein>
    <submittedName>
        <fullName evidence="2">Uncharacterized protein</fullName>
    </submittedName>
</protein>
<reference evidence="2" key="1">
    <citation type="journal article" date="2023" name="Science">
        <title>Genome structures resolve the early diversification of teleost fishes.</title>
        <authorList>
            <person name="Parey E."/>
            <person name="Louis A."/>
            <person name="Montfort J."/>
            <person name="Bouchez O."/>
            <person name="Roques C."/>
            <person name="Iampietro C."/>
            <person name="Lluch J."/>
            <person name="Castinel A."/>
            <person name="Donnadieu C."/>
            <person name="Desvignes T."/>
            <person name="Floi Bucao C."/>
            <person name="Jouanno E."/>
            <person name="Wen M."/>
            <person name="Mejri S."/>
            <person name="Dirks R."/>
            <person name="Jansen H."/>
            <person name="Henkel C."/>
            <person name="Chen W.J."/>
            <person name="Zahm M."/>
            <person name="Cabau C."/>
            <person name="Klopp C."/>
            <person name="Thompson A.W."/>
            <person name="Robinson-Rechavi M."/>
            <person name="Braasch I."/>
            <person name="Lecointre G."/>
            <person name="Bobe J."/>
            <person name="Postlethwait J.H."/>
            <person name="Berthelot C."/>
            <person name="Roest Crollius H."/>
            <person name="Guiguen Y."/>
        </authorList>
    </citation>
    <scope>NUCLEOTIDE SEQUENCE</scope>
    <source>
        <strain evidence="2">WJC10195</strain>
    </source>
</reference>
<dbReference type="EMBL" id="JAINUF010000006">
    <property type="protein sequence ID" value="KAJ8355436.1"/>
    <property type="molecule type" value="Genomic_DNA"/>
</dbReference>
<sequence length="115" mass="12771">MRDVIAQRSGWLICTRGGVGLFLSTRPGILSHRQASPRASLRRTHLSPLRARPLKHQQTLSDGKRHGNRLRSSQRESLTNSARARGVACARDLGREERRGDGWGGVGTLEVHLPF</sequence>
<comment type="caution">
    <text evidence="2">The sequence shown here is derived from an EMBL/GenBank/DDBJ whole genome shotgun (WGS) entry which is preliminary data.</text>
</comment>
<keyword evidence="3" id="KW-1185">Reference proteome</keyword>
<evidence type="ECO:0000256" key="1">
    <source>
        <dbReference type="SAM" id="MobiDB-lite"/>
    </source>
</evidence>
<accession>A0A9Q1IW19</accession>
<name>A0A9Q1IW19_SYNKA</name>